<sequence length="681" mass="80446">MSLFYLSVRNINKAKQSAVASASYKSGESLFSERDNELKSYKERTVMPETHILAPSHAPEWVYNRERLWNEVESVERNYNSRLAKEIIVALPVELDKENQSQMLLEYVKDNFVSKGMVADVSIHRDVNHNPHAHIMLTTRPFNEDGSWGNKKKKEYIFDEKGNHVLNDKGEKKYKTIALTDWDKKESLIEWRKNFADKVNEFYKLNGISETVSHESYENQGIDKLPKQRLTLEEYAIEKREKERAVQKGIDYEPVTFYAKGNKEIDKANNELQRIAKEKELLSKKIVSLSEYREVRNDDLINGLRSIRKSANLSTDDWKSLKVVAKRISGFVDFNSAKSNISKLDNWKRKLEYQKGILFAEEKVLVKAQEVYKSKPNKTLLYGIIPSRFKEEFKEKVDSFKAKREENVKAINMFNELYKHSLRVVKIQKQFAIEEFNFLYPQYADKFENNDSVVEVKSKYVDLFKQEGYKRDVINEFENDLHKLSTPNVKLSKVLEEWKDVNNSLKILERTKEKRKVEYRDSYKNFDAKKTYDSSIKYTDAREQITTKEERKETLKDVLIEQLKQRYPEISIDTIKEIPSEIQSKVLQLHLNNEQSGKLSKDLETVKERYIKKDKNEIPKTNHQENSFTNNSTSSNSEMMFNSLMNAVKQQERNDYDLEAKRRKKKKPKMLYRDRDIEREM</sequence>
<dbReference type="InterPro" id="IPR005053">
    <property type="entry name" value="MobA_MobL"/>
</dbReference>
<feature type="compositionally biased region" description="Basic and acidic residues" evidence="4">
    <location>
        <begin position="671"/>
        <end position="681"/>
    </location>
</feature>
<feature type="region of interest" description="Disordered" evidence="4">
    <location>
        <begin position="648"/>
        <end position="681"/>
    </location>
</feature>
<dbReference type="KEGG" id="hspo:JGZ69_00315"/>
<evidence type="ECO:0000256" key="2">
    <source>
        <dbReference type="ARBA" id="ARBA00022971"/>
    </source>
</evidence>
<keyword evidence="3" id="KW-0175">Coiled coil</keyword>
<evidence type="ECO:0000256" key="1">
    <source>
        <dbReference type="ARBA" id="ARBA00010873"/>
    </source>
</evidence>
<reference evidence="6 7" key="1">
    <citation type="submission" date="2020-12" db="EMBL/GenBank/DDBJ databases">
        <title>Taxonomic evaluation of the Bacillus sporothermodurans group of bacteria based on whole genome sequences.</title>
        <authorList>
            <person name="Fiedler G."/>
            <person name="Herbstmann A.-D."/>
            <person name="Doll E."/>
            <person name="Wenning M."/>
            <person name="Brinks E."/>
            <person name="Kabisch J."/>
            <person name="Breitenwieser F."/>
            <person name="Lappann M."/>
            <person name="Boehnlein C."/>
            <person name="Franz C."/>
        </authorList>
    </citation>
    <scope>NUCLEOTIDE SEQUENCE [LARGE SCALE GENOMIC DNA]</scope>
    <source>
        <strain evidence="6 7">DSM 10599</strain>
    </source>
</reference>
<keyword evidence="2" id="KW-0184">Conjugation</keyword>
<proteinExistence type="inferred from homology"/>
<feature type="coiled-coil region" evidence="3">
    <location>
        <begin position="258"/>
        <end position="285"/>
    </location>
</feature>
<dbReference type="Proteomes" id="UP000595512">
    <property type="component" value="Chromosome"/>
</dbReference>
<dbReference type="RefSeq" id="WP_107958593.1">
    <property type="nucleotide sequence ID" value="NZ_CP066701.1"/>
</dbReference>
<organism evidence="6 7">
    <name type="scientific">Heyndrickxia sporothermodurans</name>
    <dbReference type="NCBI Taxonomy" id="46224"/>
    <lineage>
        <taxon>Bacteria</taxon>
        <taxon>Bacillati</taxon>
        <taxon>Bacillota</taxon>
        <taxon>Bacilli</taxon>
        <taxon>Bacillales</taxon>
        <taxon>Bacillaceae</taxon>
        <taxon>Heyndrickxia</taxon>
    </lineage>
</organism>
<dbReference type="NCBIfam" id="NF041496">
    <property type="entry name" value="MobQ"/>
    <property type="match status" value="1"/>
</dbReference>
<evidence type="ECO:0000256" key="3">
    <source>
        <dbReference type="SAM" id="Coils"/>
    </source>
</evidence>
<gene>
    <name evidence="6" type="ORF">JGZ69_00315</name>
</gene>
<evidence type="ECO:0000259" key="5">
    <source>
        <dbReference type="Pfam" id="PF03389"/>
    </source>
</evidence>
<dbReference type="Gene3D" id="3.30.930.30">
    <property type="match status" value="1"/>
</dbReference>
<dbReference type="AlphaFoldDB" id="A0AB37HD61"/>
<evidence type="ECO:0000256" key="4">
    <source>
        <dbReference type="SAM" id="MobiDB-lite"/>
    </source>
</evidence>
<dbReference type="Pfam" id="PF03389">
    <property type="entry name" value="MobA_MobL"/>
    <property type="match status" value="1"/>
</dbReference>
<feature type="compositionally biased region" description="Basic residues" evidence="4">
    <location>
        <begin position="661"/>
        <end position="670"/>
    </location>
</feature>
<name>A0AB37HD61_9BACI</name>
<feature type="domain" description="MobA/MobL protein" evidence="5">
    <location>
        <begin position="16"/>
        <end position="240"/>
    </location>
</feature>
<feature type="compositionally biased region" description="Basic and acidic residues" evidence="4">
    <location>
        <begin position="650"/>
        <end position="660"/>
    </location>
</feature>
<protein>
    <submittedName>
        <fullName evidence="6">MobA/MobL family protein</fullName>
    </submittedName>
</protein>
<evidence type="ECO:0000313" key="6">
    <source>
        <dbReference type="EMBL" id="QQX25511.1"/>
    </source>
</evidence>
<accession>A0AB37HD61</accession>
<dbReference type="EMBL" id="CP066701">
    <property type="protein sequence ID" value="QQX25511.1"/>
    <property type="molecule type" value="Genomic_DNA"/>
</dbReference>
<comment type="similarity">
    <text evidence="1">Belongs to the MobA/MobL family.</text>
</comment>
<evidence type="ECO:0000313" key="7">
    <source>
        <dbReference type="Proteomes" id="UP000595512"/>
    </source>
</evidence>